<comment type="caution">
    <text evidence="2">The sequence shown here is derived from an EMBL/GenBank/DDBJ whole genome shotgun (WGS) entry which is preliminary data.</text>
</comment>
<dbReference type="RefSeq" id="WP_329510871.1">
    <property type="nucleotide sequence ID" value="NZ_BAAAYZ010000040.1"/>
</dbReference>
<dbReference type="EMBL" id="JAYWVC010000159">
    <property type="protein sequence ID" value="MED7826473.1"/>
    <property type="molecule type" value="Genomic_DNA"/>
</dbReference>
<feature type="coiled-coil region" evidence="1">
    <location>
        <begin position="96"/>
        <end position="185"/>
    </location>
</feature>
<keyword evidence="1" id="KW-0175">Coiled coil</keyword>
<keyword evidence="3" id="KW-1185">Reference proteome</keyword>
<name>A0ABU7FSN2_9ACTN</name>
<protein>
    <submittedName>
        <fullName evidence="2">DUF6262 family protein</fullName>
    </submittedName>
</protein>
<proteinExistence type="predicted"/>
<evidence type="ECO:0000256" key="1">
    <source>
        <dbReference type="SAM" id="Coils"/>
    </source>
</evidence>
<sequence length="189" mass="21387">MSSAARTPGEVLAASRRADSLRKRQRALDVVQNMLADGEHITFTTVARTAKVSTWLVYAEGVREHIEAAIRQQEHEPVVARSDGRQASPASLKSDLMMAREEITALRQERDRLREAVRQQLGQQLDQVSNRQLTERIGELTEANRRLERSGAQMRAEAEQLTSRIASLENDLAATRTSLRRMIRDENRS</sequence>
<gene>
    <name evidence="2" type="ORF">VXC91_32135</name>
</gene>
<dbReference type="InterPro" id="IPR046229">
    <property type="entry name" value="TnpC-like"/>
</dbReference>
<dbReference type="Pfam" id="PF19776">
    <property type="entry name" value="DUF6262"/>
    <property type="match status" value="1"/>
</dbReference>
<evidence type="ECO:0000313" key="3">
    <source>
        <dbReference type="Proteomes" id="UP001333996"/>
    </source>
</evidence>
<accession>A0ABU7FSN2</accession>
<dbReference type="Proteomes" id="UP001333996">
    <property type="component" value="Unassembled WGS sequence"/>
</dbReference>
<evidence type="ECO:0000313" key="2">
    <source>
        <dbReference type="EMBL" id="MED7826473.1"/>
    </source>
</evidence>
<organism evidence="2 3">
    <name type="scientific">Streptomyces chiangmaiensis</name>
    <dbReference type="NCBI Taxonomy" id="766497"/>
    <lineage>
        <taxon>Bacteria</taxon>
        <taxon>Bacillati</taxon>
        <taxon>Actinomycetota</taxon>
        <taxon>Actinomycetes</taxon>
        <taxon>Kitasatosporales</taxon>
        <taxon>Streptomycetaceae</taxon>
        <taxon>Streptomyces</taxon>
    </lineage>
</organism>
<reference evidence="2" key="1">
    <citation type="submission" date="2024-01" db="EMBL/GenBank/DDBJ databases">
        <title>First draft genome sequence data of TA4-1, the type strain of Gram-positive actinobacterium Streptomyces chiangmaiensis.</title>
        <authorList>
            <person name="Yasawong M."/>
            <person name="Nantapong N."/>
        </authorList>
    </citation>
    <scope>NUCLEOTIDE SEQUENCE</scope>
    <source>
        <strain evidence="2">TA4-1</strain>
    </source>
</reference>